<comment type="caution">
    <text evidence="1">The sequence shown here is derived from an EMBL/GenBank/DDBJ whole genome shotgun (WGS) entry which is preliminary data.</text>
</comment>
<dbReference type="Pfam" id="PF02572">
    <property type="entry name" value="CobA_CobO_BtuR"/>
    <property type="match status" value="1"/>
</dbReference>
<dbReference type="Gene3D" id="3.40.50.300">
    <property type="entry name" value="P-loop containing nucleotide triphosphate hydrolases"/>
    <property type="match status" value="1"/>
</dbReference>
<dbReference type="PANTHER" id="PTHR46638">
    <property type="entry name" value="CORRINOID ADENOSYLTRANSFERASE"/>
    <property type="match status" value="1"/>
</dbReference>
<dbReference type="RefSeq" id="WP_059069876.1">
    <property type="nucleotide sequence ID" value="NZ_JAOQJX010000026.1"/>
</dbReference>
<dbReference type="InterPro" id="IPR027417">
    <property type="entry name" value="P-loop_NTPase"/>
</dbReference>
<reference evidence="1 2" key="1">
    <citation type="journal article" date="2021" name="ISME Commun">
        <title>Automated analysis of genomic sequences facilitates high-throughput and comprehensive description of bacteria.</title>
        <authorList>
            <person name="Hitch T.C.A."/>
        </authorList>
    </citation>
    <scope>NUCLEOTIDE SEQUENCE [LARGE SCALE GENOMIC DNA]</scope>
    <source>
        <strain evidence="1 2">H2_18</strain>
    </source>
</reference>
<evidence type="ECO:0000313" key="2">
    <source>
        <dbReference type="Proteomes" id="UP001652394"/>
    </source>
</evidence>
<sequence length="175" mass="20431">MEKDKGLIHVYFGNGKGKTTAAMGLCARAAGYGYRVLIYQFMKDNKTSERNILKLSENITLLPGLEKEKFSAYLTEEERRERKIFYADQFERMTKQAEGYDVLFMDEIIYAIQAELLEEDKIIEYLKRKPKHLEIILTGNRPSMELLDMADYATEMKKIKHPFDKGIKARMGIER</sequence>
<dbReference type="SUPFAM" id="SSF52540">
    <property type="entry name" value="P-loop containing nucleoside triphosphate hydrolases"/>
    <property type="match status" value="1"/>
</dbReference>
<accession>A0ABT2TE89</accession>
<dbReference type="PANTHER" id="PTHR46638:SF1">
    <property type="entry name" value="CORRINOID ADENOSYLTRANSFERASE"/>
    <property type="match status" value="1"/>
</dbReference>
<dbReference type="EMBL" id="JAOQJX010000026">
    <property type="protein sequence ID" value="MCU6748609.1"/>
    <property type="molecule type" value="Genomic_DNA"/>
</dbReference>
<dbReference type="PIRSF" id="PIRSF015617">
    <property type="entry name" value="Adensltrnsf_CobA"/>
    <property type="match status" value="1"/>
</dbReference>
<organism evidence="1 2">
    <name type="scientific">Faecalicatena acetigenes</name>
    <dbReference type="NCBI Taxonomy" id="2981790"/>
    <lineage>
        <taxon>Bacteria</taxon>
        <taxon>Bacillati</taxon>
        <taxon>Bacillota</taxon>
        <taxon>Clostridia</taxon>
        <taxon>Lachnospirales</taxon>
        <taxon>Lachnospiraceae</taxon>
        <taxon>Faecalicatena</taxon>
    </lineage>
</organism>
<proteinExistence type="predicted"/>
<protein>
    <submittedName>
        <fullName evidence="1">Cob(I)yrinic acid a,c-diamide adenosyltransferase</fullName>
    </submittedName>
</protein>
<dbReference type="InterPro" id="IPR003724">
    <property type="entry name" value="CblAdoTrfase_CobA"/>
</dbReference>
<gene>
    <name evidence="1" type="ORF">OCV51_13255</name>
</gene>
<keyword evidence="2" id="KW-1185">Reference proteome</keyword>
<dbReference type="Proteomes" id="UP001652394">
    <property type="component" value="Unassembled WGS sequence"/>
</dbReference>
<evidence type="ECO:0000313" key="1">
    <source>
        <dbReference type="EMBL" id="MCU6748609.1"/>
    </source>
</evidence>
<name>A0ABT2TE89_9FIRM</name>